<evidence type="ECO:0000313" key="2">
    <source>
        <dbReference type="EMBL" id="TFY60901.1"/>
    </source>
</evidence>
<comment type="caution">
    <text evidence="2">The sequence shown here is derived from an EMBL/GenBank/DDBJ whole genome shotgun (WGS) entry which is preliminary data.</text>
</comment>
<dbReference type="PANTHER" id="PTHR34883">
    <property type="entry name" value="SERINE-RICH PROTEIN, PUTATIVE-RELATED-RELATED"/>
    <property type="match status" value="1"/>
</dbReference>
<protein>
    <recommendedName>
        <fullName evidence="4">Phytocyanin domain-containing protein</fullName>
    </recommendedName>
</protein>
<dbReference type="Gene3D" id="2.60.40.420">
    <property type="entry name" value="Cupredoxins - blue copper proteins"/>
    <property type="match status" value="1"/>
</dbReference>
<reference evidence="2 3" key="1">
    <citation type="submission" date="2019-01" db="EMBL/GenBank/DDBJ databases">
        <title>Genome sequencing of the rare red list fungi Fomitopsis rosea.</title>
        <authorList>
            <person name="Buettner E."/>
            <person name="Kellner H."/>
        </authorList>
    </citation>
    <scope>NUCLEOTIDE SEQUENCE [LARGE SCALE GENOMIC DNA]</scope>
    <source>
        <strain evidence="2 3">DSM 105464</strain>
    </source>
</reference>
<dbReference type="InterPro" id="IPR052953">
    <property type="entry name" value="Ser-rich/MCO-related"/>
</dbReference>
<name>A0A4Y9YHG8_9APHY</name>
<proteinExistence type="predicted"/>
<dbReference type="InterPro" id="IPR008972">
    <property type="entry name" value="Cupredoxin"/>
</dbReference>
<feature type="region of interest" description="Disordered" evidence="1">
    <location>
        <begin position="170"/>
        <end position="200"/>
    </location>
</feature>
<dbReference type="Proteomes" id="UP000298390">
    <property type="component" value="Unassembled WGS sequence"/>
</dbReference>
<dbReference type="AlphaFoldDB" id="A0A4Y9YHG8"/>
<gene>
    <name evidence="2" type="ORF">EVJ58_g4855</name>
</gene>
<evidence type="ECO:0008006" key="4">
    <source>
        <dbReference type="Google" id="ProtNLM"/>
    </source>
</evidence>
<organism evidence="2 3">
    <name type="scientific">Rhodofomes roseus</name>
    <dbReference type="NCBI Taxonomy" id="34475"/>
    <lineage>
        <taxon>Eukaryota</taxon>
        <taxon>Fungi</taxon>
        <taxon>Dikarya</taxon>
        <taxon>Basidiomycota</taxon>
        <taxon>Agaricomycotina</taxon>
        <taxon>Agaricomycetes</taxon>
        <taxon>Polyporales</taxon>
        <taxon>Rhodofomes</taxon>
    </lineage>
</organism>
<dbReference type="PANTHER" id="PTHR34883:SF20">
    <property type="entry name" value="PHYTOCYANIN DOMAIN-CONTAINING PROTEIN"/>
    <property type="match status" value="1"/>
</dbReference>
<dbReference type="SUPFAM" id="SSF49503">
    <property type="entry name" value="Cupredoxins"/>
    <property type="match status" value="1"/>
</dbReference>
<sequence length="224" mass="22881">MFALSFVASAVSTQTLCKLGKLTAASVVYAQTASSAAPTPTQWNVTVGGNTTTNGSLVFQPDEIKASIGDTVYFNFTQGNHTVMQSTFSAPCVWIDETEAYNGFTTGFRDAGNGTAITNYILPITSNDTIWFFDWNTCALGGVGGINVNESSTQTLAGFVRNAKRLNGTATSTSSSASHTGGSSGSSSTGSGSASETSTTSGAERNVVLGGLAAIPLIIAALAL</sequence>
<accession>A0A4Y9YHG8</accession>
<dbReference type="EMBL" id="SEKV01000232">
    <property type="protein sequence ID" value="TFY60901.1"/>
    <property type="molecule type" value="Genomic_DNA"/>
</dbReference>
<evidence type="ECO:0000256" key="1">
    <source>
        <dbReference type="SAM" id="MobiDB-lite"/>
    </source>
</evidence>
<evidence type="ECO:0000313" key="3">
    <source>
        <dbReference type="Proteomes" id="UP000298390"/>
    </source>
</evidence>